<evidence type="ECO:0000313" key="2">
    <source>
        <dbReference type="EMBL" id="KAK0733183.1"/>
    </source>
</evidence>
<protein>
    <recommendedName>
        <fullName evidence="1">Retroviral polymerase SH3-like domain-containing protein</fullName>
    </recommendedName>
</protein>
<dbReference type="RefSeq" id="XP_060302060.1">
    <property type="nucleotide sequence ID" value="XM_060436010.1"/>
</dbReference>
<evidence type="ECO:0000313" key="3">
    <source>
        <dbReference type="Proteomes" id="UP001172101"/>
    </source>
</evidence>
<feature type="domain" description="Retroviral polymerase SH3-like" evidence="1">
    <location>
        <begin position="41"/>
        <end position="102"/>
    </location>
</feature>
<organism evidence="2 3">
    <name type="scientific">Lasiosphaeria miniovina</name>
    <dbReference type="NCBI Taxonomy" id="1954250"/>
    <lineage>
        <taxon>Eukaryota</taxon>
        <taxon>Fungi</taxon>
        <taxon>Dikarya</taxon>
        <taxon>Ascomycota</taxon>
        <taxon>Pezizomycotina</taxon>
        <taxon>Sordariomycetes</taxon>
        <taxon>Sordariomycetidae</taxon>
        <taxon>Sordariales</taxon>
        <taxon>Lasiosphaeriaceae</taxon>
        <taxon>Lasiosphaeria</taxon>
    </lineage>
</organism>
<dbReference type="AlphaFoldDB" id="A0AA40BFA5"/>
<name>A0AA40BFA5_9PEZI</name>
<dbReference type="InterPro" id="IPR057670">
    <property type="entry name" value="SH3_retrovirus"/>
</dbReference>
<dbReference type="Proteomes" id="UP001172101">
    <property type="component" value="Unassembled WGS sequence"/>
</dbReference>
<keyword evidence="3" id="KW-1185">Reference proteome</keyword>
<comment type="caution">
    <text evidence="2">The sequence shown here is derived from an EMBL/GenBank/DDBJ whole genome shotgun (WGS) entry which is preliminary data.</text>
</comment>
<evidence type="ECO:0000259" key="1">
    <source>
        <dbReference type="Pfam" id="PF25597"/>
    </source>
</evidence>
<reference evidence="2" key="1">
    <citation type="submission" date="2023-06" db="EMBL/GenBank/DDBJ databases">
        <title>Genome-scale phylogeny and comparative genomics of the fungal order Sordariales.</title>
        <authorList>
            <consortium name="Lawrence Berkeley National Laboratory"/>
            <person name="Hensen N."/>
            <person name="Bonometti L."/>
            <person name="Westerberg I."/>
            <person name="Brannstrom I.O."/>
            <person name="Guillou S."/>
            <person name="Cros-Aarteil S."/>
            <person name="Calhoun S."/>
            <person name="Haridas S."/>
            <person name="Kuo A."/>
            <person name="Mondo S."/>
            <person name="Pangilinan J."/>
            <person name="Riley R."/>
            <person name="LaButti K."/>
            <person name="Andreopoulos B."/>
            <person name="Lipzen A."/>
            <person name="Chen C."/>
            <person name="Yanf M."/>
            <person name="Daum C."/>
            <person name="Ng V."/>
            <person name="Clum A."/>
            <person name="Steindorff A."/>
            <person name="Ohm R."/>
            <person name="Martin F."/>
            <person name="Silar P."/>
            <person name="Natvig D."/>
            <person name="Lalanne C."/>
            <person name="Gautier V."/>
            <person name="Ament-velasquez S.L."/>
            <person name="Kruys A."/>
            <person name="Hutchinson M.I."/>
            <person name="Powell A.J."/>
            <person name="Barry K."/>
            <person name="Miller A.N."/>
            <person name="Grigoriev I.V."/>
            <person name="Debuchy R."/>
            <person name="Gladieux P."/>
            <person name="Thoren M.H."/>
            <person name="Johannesson H."/>
        </authorList>
    </citation>
    <scope>NUCLEOTIDE SEQUENCE</scope>
    <source>
        <strain evidence="2">SMH2392-1A</strain>
    </source>
</reference>
<feature type="non-terminal residue" evidence="2">
    <location>
        <position position="1"/>
    </location>
</feature>
<proteinExistence type="predicted"/>
<gene>
    <name evidence="2" type="ORF">B0T26DRAFT_617366</name>
</gene>
<sequence>NLLPSSANEKDLSPHEVFVTAVGLPKEARKPYIRHLHSYYCNAYCYMKPKWRTQGDKFEPRARVGKLVGYDDMHGRIYWIYDQEKQQVVRVSAVKFREQDDPEPSARE</sequence>
<feature type="non-terminal residue" evidence="2">
    <location>
        <position position="108"/>
    </location>
</feature>
<dbReference type="EMBL" id="JAUIRO010000001">
    <property type="protein sequence ID" value="KAK0733183.1"/>
    <property type="molecule type" value="Genomic_DNA"/>
</dbReference>
<accession>A0AA40BFA5</accession>
<dbReference type="Pfam" id="PF25597">
    <property type="entry name" value="SH3_retrovirus"/>
    <property type="match status" value="1"/>
</dbReference>
<dbReference type="GeneID" id="85319280"/>